<dbReference type="PROSITE" id="PS50850">
    <property type="entry name" value="MFS"/>
    <property type="match status" value="1"/>
</dbReference>
<evidence type="ECO:0000313" key="10">
    <source>
        <dbReference type="Proteomes" id="UP000035352"/>
    </source>
</evidence>
<dbReference type="InterPro" id="IPR020846">
    <property type="entry name" value="MFS_dom"/>
</dbReference>
<dbReference type="SUPFAM" id="SSF103473">
    <property type="entry name" value="MFS general substrate transporter"/>
    <property type="match status" value="1"/>
</dbReference>
<dbReference type="STRING" id="413882.AAW51_0828"/>
<evidence type="ECO:0000256" key="3">
    <source>
        <dbReference type="ARBA" id="ARBA00022475"/>
    </source>
</evidence>
<name>A0A0G3BDM8_9BURK</name>
<feature type="transmembrane region" description="Helical" evidence="7">
    <location>
        <begin position="85"/>
        <end position="104"/>
    </location>
</feature>
<evidence type="ECO:0000256" key="1">
    <source>
        <dbReference type="ARBA" id="ARBA00004651"/>
    </source>
</evidence>
<dbReference type="CDD" id="cd17321">
    <property type="entry name" value="MFS_MMR_MDR_like"/>
    <property type="match status" value="1"/>
</dbReference>
<feature type="transmembrane region" description="Helical" evidence="7">
    <location>
        <begin position="365"/>
        <end position="390"/>
    </location>
</feature>
<dbReference type="GO" id="GO:0022857">
    <property type="term" value="F:transmembrane transporter activity"/>
    <property type="evidence" value="ECO:0007669"/>
    <property type="project" value="InterPro"/>
</dbReference>
<keyword evidence="3" id="KW-1003">Cell membrane</keyword>
<feature type="domain" description="Major facilitator superfamily (MFS) profile" evidence="8">
    <location>
        <begin position="19"/>
        <end position="474"/>
    </location>
</feature>
<dbReference type="OrthoDB" id="9807274at2"/>
<feature type="transmembrane region" description="Helical" evidence="7">
    <location>
        <begin position="53"/>
        <end position="73"/>
    </location>
</feature>
<dbReference type="InterPro" id="IPR011701">
    <property type="entry name" value="MFS"/>
</dbReference>
<feature type="transmembrane region" description="Helical" evidence="7">
    <location>
        <begin position="110"/>
        <end position="135"/>
    </location>
</feature>
<accession>A0A0G3BDM8</accession>
<feature type="transmembrane region" description="Helical" evidence="7">
    <location>
        <begin position="147"/>
        <end position="166"/>
    </location>
</feature>
<dbReference type="GO" id="GO:0005886">
    <property type="term" value="C:plasma membrane"/>
    <property type="evidence" value="ECO:0007669"/>
    <property type="project" value="UniProtKB-SubCell"/>
</dbReference>
<dbReference type="InterPro" id="IPR036259">
    <property type="entry name" value="MFS_trans_sf"/>
</dbReference>
<feature type="transmembrane region" description="Helical" evidence="7">
    <location>
        <begin position="232"/>
        <end position="255"/>
    </location>
</feature>
<feature type="transmembrane region" description="Helical" evidence="7">
    <location>
        <begin position="276"/>
        <end position="298"/>
    </location>
</feature>
<dbReference type="Gene3D" id="1.20.1250.20">
    <property type="entry name" value="MFS general substrate transporter like domains"/>
    <property type="match status" value="1"/>
</dbReference>
<dbReference type="RefSeq" id="WP_047193587.1">
    <property type="nucleotide sequence ID" value="NZ_CP011371.1"/>
</dbReference>
<evidence type="ECO:0000256" key="2">
    <source>
        <dbReference type="ARBA" id="ARBA00022448"/>
    </source>
</evidence>
<dbReference type="EMBL" id="CP011371">
    <property type="protein sequence ID" value="AKJ27519.1"/>
    <property type="molecule type" value="Genomic_DNA"/>
</dbReference>
<dbReference type="KEGG" id="pbh:AAW51_0828"/>
<feature type="transmembrane region" description="Helical" evidence="7">
    <location>
        <begin position="206"/>
        <end position="226"/>
    </location>
</feature>
<protein>
    <submittedName>
        <fullName evidence="9">DSBA oxidoreductase</fullName>
    </submittedName>
</protein>
<reference evidence="9 10" key="1">
    <citation type="submission" date="2015-05" db="EMBL/GenBank/DDBJ databases">
        <authorList>
            <person name="Tang B."/>
            <person name="Yu Y."/>
        </authorList>
    </citation>
    <scope>NUCLEOTIDE SEQUENCE [LARGE SCALE GENOMIC DNA]</scope>
    <source>
        <strain evidence="9 10">DSM 7029</strain>
    </source>
</reference>
<evidence type="ECO:0000256" key="4">
    <source>
        <dbReference type="ARBA" id="ARBA00022692"/>
    </source>
</evidence>
<evidence type="ECO:0000256" key="6">
    <source>
        <dbReference type="ARBA" id="ARBA00023136"/>
    </source>
</evidence>
<evidence type="ECO:0000256" key="5">
    <source>
        <dbReference type="ARBA" id="ARBA00022989"/>
    </source>
</evidence>
<feature type="transmembrane region" description="Helical" evidence="7">
    <location>
        <begin position="402"/>
        <end position="426"/>
    </location>
</feature>
<dbReference type="PANTHER" id="PTHR42718:SF46">
    <property type="entry name" value="BLR6921 PROTEIN"/>
    <property type="match status" value="1"/>
</dbReference>
<keyword evidence="6 7" id="KW-0472">Membrane</keyword>
<dbReference type="Gene3D" id="1.20.1720.10">
    <property type="entry name" value="Multidrug resistance protein D"/>
    <property type="match status" value="1"/>
</dbReference>
<evidence type="ECO:0000256" key="7">
    <source>
        <dbReference type="SAM" id="Phobius"/>
    </source>
</evidence>
<dbReference type="PRINTS" id="PR01036">
    <property type="entry name" value="TCRTETB"/>
</dbReference>
<dbReference type="Proteomes" id="UP000035352">
    <property type="component" value="Chromosome"/>
</dbReference>
<dbReference type="AlphaFoldDB" id="A0A0G3BDM8"/>
<feature type="transmembrane region" description="Helical" evidence="7">
    <location>
        <begin position="17"/>
        <end position="41"/>
    </location>
</feature>
<feature type="transmembrane region" description="Helical" evidence="7">
    <location>
        <begin position="310"/>
        <end position="330"/>
    </location>
</feature>
<evidence type="ECO:0000313" key="9">
    <source>
        <dbReference type="EMBL" id="AKJ27519.1"/>
    </source>
</evidence>
<keyword evidence="10" id="KW-1185">Reference proteome</keyword>
<comment type="subcellular location">
    <subcellularLocation>
        <location evidence="1">Cell membrane</location>
        <topology evidence="1">Multi-pass membrane protein</topology>
    </subcellularLocation>
</comment>
<dbReference type="PANTHER" id="PTHR42718">
    <property type="entry name" value="MAJOR FACILITATOR SUPERFAMILY MULTIDRUG TRANSPORTER MFSC"/>
    <property type="match status" value="1"/>
</dbReference>
<evidence type="ECO:0000259" key="8">
    <source>
        <dbReference type="PROSITE" id="PS50850"/>
    </source>
</evidence>
<dbReference type="Pfam" id="PF07690">
    <property type="entry name" value="MFS_1"/>
    <property type="match status" value="1"/>
</dbReference>
<dbReference type="PATRIC" id="fig|413882.6.peg.878"/>
<gene>
    <name evidence="9" type="ORF">AAW51_0828</name>
</gene>
<keyword evidence="4 7" id="KW-0812">Transmembrane</keyword>
<feature type="transmembrane region" description="Helical" evidence="7">
    <location>
        <begin position="172"/>
        <end position="194"/>
    </location>
</feature>
<feature type="transmembrane region" description="Helical" evidence="7">
    <location>
        <begin position="446"/>
        <end position="470"/>
    </location>
</feature>
<feature type="transmembrane region" description="Helical" evidence="7">
    <location>
        <begin position="342"/>
        <end position="359"/>
    </location>
</feature>
<sequence length="488" mass="49846">MHASSADPRRIDGRKRWWALAVLCLGVLMIVLDTTIVNVALPSIGADLHFTETGLVWVVNAYLLTFSGCLLLGGRLGDLYGHRRVFLLGLSVFTLASLACGLADTQQMLVAARAAQGVGGAVVSAISLSLIMELFTEPAERAKAMGVYGFVCAGGGSIGVLLGGLLTGVLGWHWVFLVNLPIGALVFALCWALLPGNDMSRPAGRLDLAGALTVTGSLMLAVYAVVNGNQAGWASLTTLGMLGAAALLAVLFLGIEARVVTPLMPLGLFRLRNVATANAVGVLWAAAMFAWFFIAALYLQRVLGLRPLQVGLAFLPANLIMAACSLGGSARLVMRFGIRRPLVGGLLLAAAGLLLFARAPVSGEFVVHVLPGMLLLGLGAGIAFNPVLLAAMNDVDPSESGIASGVVNTSFMMGGALGLALLASLASARTEALTRAGAAAVVALNAGYQLAFAVGAACALAAAGLAALLLRVPAGGARSGESSLQATP</sequence>
<proteinExistence type="predicted"/>
<keyword evidence="2" id="KW-0813">Transport</keyword>
<keyword evidence="5 7" id="KW-1133">Transmembrane helix</keyword>
<organism evidence="9 10">
    <name type="scientific">Caldimonas brevitalea</name>
    <dbReference type="NCBI Taxonomy" id="413882"/>
    <lineage>
        <taxon>Bacteria</taxon>
        <taxon>Pseudomonadati</taxon>
        <taxon>Pseudomonadota</taxon>
        <taxon>Betaproteobacteria</taxon>
        <taxon>Burkholderiales</taxon>
        <taxon>Sphaerotilaceae</taxon>
        <taxon>Caldimonas</taxon>
    </lineage>
</organism>